<dbReference type="Gene3D" id="3.30.300.30">
    <property type="match status" value="1"/>
</dbReference>
<dbReference type="CDD" id="cd12114">
    <property type="entry name" value="A_NRPS_TlmIV_like"/>
    <property type="match status" value="1"/>
</dbReference>
<dbReference type="SUPFAM" id="SSF47336">
    <property type="entry name" value="ACP-like"/>
    <property type="match status" value="1"/>
</dbReference>
<dbReference type="Gene3D" id="1.10.1200.10">
    <property type="entry name" value="ACP-like"/>
    <property type="match status" value="1"/>
</dbReference>
<dbReference type="Gene3D" id="2.30.38.10">
    <property type="entry name" value="Luciferase, Domain 3"/>
    <property type="match status" value="1"/>
</dbReference>
<dbReference type="PROSITE" id="PS50075">
    <property type="entry name" value="CARRIER"/>
    <property type="match status" value="1"/>
</dbReference>
<evidence type="ECO:0000256" key="3">
    <source>
        <dbReference type="ARBA" id="ARBA00022450"/>
    </source>
</evidence>
<evidence type="ECO:0000256" key="1">
    <source>
        <dbReference type="ARBA" id="ARBA00001957"/>
    </source>
</evidence>
<dbReference type="CDD" id="cd19535">
    <property type="entry name" value="Cyc_NRPS"/>
    <property type="match status" value="1"/>
</dbReference>
<keyword evidence="3" id="KW-0596">Phosphopantetheine</keyword>
<dbReference type="SUPFAM" id="SSF56801">
    <property type="entry name" value="Acetyl-CoA synthetase-like"/>
    <property type="match status" value="1"/>
</dbReference>
<dbReference type="Pfam" id="PF00550">
    <property type="entry name" value="PP-binding"/>
    <property type="match status" value="1"/>
</dbReference>
<dbReference type="SUPFAM" id="SSF52777">
    <property type="entry name" value="CoA-dependent acyltransferases"/>
    <property type="match status" value="2"/>
</dbReference>
<dbReference type="InterPro" id="IPR045851">
    <property type="entry name" value="AMP-bd_C_sf"/>
</dbReference>
<comment type="cofactor">
    <cofactor evidence="1">
        <name>pantetheine 4'-phosphate</name>
        <dbReference type="ChEBI" id="CHEBI:47942"/>
    </cofactor>
</comment>
<dbReference type="Gene3D" id="3.30.559.30">
    <property type="entry name" value="Nonribosomal peptide synthetase, condensation domain"/>
    <property type="match status" value="1"/>
</dbReference>
<dbReference type="InterPro" id="IPR041464">
    <property type="entry name" value="TubC_N"/>
</dbReference>
<dbReference type="GO" id="GO:0016874">
    <property type="term" value="F:ligase activity"/>
    <property type="evidence" value="ECO:0007669"/>
    <property type="project" value="UniProtKB-KW"/>
</dbReference>
<dbReference type="PANTHER" id="PTHR45527">
    <property type="entry name" value="NONRIBOSOMAL PEPTIDE SYNTHETASE"/>
    <property type="match status" value="1"/>
</dbReference>
<keyword evidence="4" id="KW-0597">Phosphoprotein</keyword>
<dbReference type="EMBL" id="FOAP01000011">
    <property type="protein sequence ID" value="SEM07306.1"/>
    <property type="molecule type" value="Genomic_DNA"/>
</dbReference>
<dbReference type="SMART" id="SM00823">
    <property type="entry name" value="PKS_PP"/>
    <property type="match status" value="1"/>
</dbReference>
<gene>
    <name evidence="8" type="ORF">SAMN05444354_11155</name>
</gene>
<dbReference type="InterPro" id="IPR020806">
    <property type="entry name" value="PKS_PP-bd"/>
</dbReference>
<dbReference type="InterPro" id="IPR001242">
    <property type="entry name" value="Condensation_dom"/>
</dbReference>
<dbReference type="GO" id="GO:0043041">
    <property type="term" value="P:amino acid activation for nonribosomal peptide biosynthetic process"/>
    <property type="evidence" value="ECO:0007669"/>
    <property type="project" value="TreeGrafter"/>
</dbReference>
<feature type="region of interest" description="Disordered" evidence="6">
    <location>
        <begin position="1126"/>
        <end position="1153"/>
    </location>
</feature>
<feature type="compositionally biased region" description="Low complexity" evidence="6">
    <location>
        <begin position="1126"/>
        <end position="1137"/>
    </location>
</feature>
<dbReference type="InterPro" id="IPR057737">
    <property type="entry name" value="Condensation_MtbB-like"/>
</dbReference>
<keyword evidence="9" id="KW-1185">Reference proteome</keyword>
<feature type="domain" description="Carrier" evidence="7">
    <location>
        <begin position="1049"/>
        <end position="1124"/>
    </location>
</feature>
<dbReference type="FunFam" id="3.30.559.10:FF:000023">
    <property type="entry name" value="Non-ribosomal peptide synthetase"/>
    <property type="match status" value="1"/>
</dbReference>
<dbReference type="InterPro" id="IPR010071">
    <property type="entry name" value="AA_adenyl_dom"/>
</dbReference>
<dbReference type="OrthoDB" id="9757540at2"/>
<dbReference type="RefSeq" id="WP_075008329.1">
    <property type="nucleotide sequence ID" value="NZ_FOAP01000011.1"/>
</dbReference>
<comment type="pathway">
    <text evidence="2">Siderophore biosynthesis.</text>
</comment>
<dbReference type="PANTHER" id="PTHR45527:SF10">
    <property type="entry name" value="PYOCHELIN SYNTHASE PCHF"/>
    <property type="match status" value="1"/>
</dbReference>
<dbReference type="AlphaFoldDB" id="A0A1H7VDI1"/>
<dbReference type="InterPro" id="IPR000873">
    <property type="entry name" value="AMP-dep_synth/lig_dom"/>
</dbReference>
<dbReference type="InterPro" id="IPR009081">
    <property type="entry name" value="PP-bd_ACP"/>
</dbReference>
<dbReference type="GO" id="GO:0031177">
    <property type="term" value="F:phosphopantetheine binding"/>
    <property type="evidence" value="ECO:0007669"/>
    <property type="project" value="InterPro"/>
</dbReference>
<protein>
    <submittedName>
        <fullName evidence="8">Amino acid adenylation domain-containing protein</fullName>
    </submittedName>
</protein>
<evidence type="ECO:0000256" key="6">
    <source>
        <dbReference type="SAM" id="MobiDB-lite"/>
    </source>
</evidence>
<proteinExistence type="predicted"/>
<dbReference type="NCBIfam" id="TIGR01733">
    <property type="entry name" value="AA-adenyl-dom"/>
    <property type="match status" value="1"/>
</dbReference>
<dbReference type="InterPro" id="IPR044894">
    <property type="entry name" value="TubC_N_sf"/>
</dbReference>
<evidence type="ECO:0000313" key="9">
    <source>
        <dbReference type="Proteomes" id="UP000182719"/>
    </source>
</evidence>
<evidence type="ECO:0000259" key="7">
    <source>
        <dbReference type="PROSITE" id="PS50075"/>
    </source>
</evidence>
<dbReference type="InterPro" id="IPR036736">
    <property type="entry name" value="ACP-like_sf"/>
</dbReference>
<evidence type="ECO:0000256" key="2">
    <source>
        <dbReference type="ARBA" id="ARBA00004924"/>
    </source>
</evidence>
<evidence type="ECO:0000256" key="4">
    <source>
        <dbReference type="ARBA" id="ARBA00022553"/>
    </source>
</evidence>
<evidence type="ECO:0000313" key="8">
    <source>
        <dbReference type="EMBL" id="SEM07306.1"/>
    </source>
</evidence>
<keyword evidence="5" id="KW-0436">Ligase</keyword>
<accession>A0A1H7VDI1</accession>
<evidence type="ECO:0000256" key="5">
    <source>
        <dbReference type="ARBA" id="ARBA00022598"/>
    </source>
</evidence>
<dbReference type="Pfam" id="PF13193">
    <property type="entry name" value="AMP-binding_C"/>
    <property type="match status" value="1"/>
</dbReference>
<dbReference type="FunFam" id="3.40.50.980:FF:000001">
    <property type="entry name" value="Non-ribosomal peptide synthetase"/>
    <property type="match status" value="1"/>
</dbReference>
<dbReference type="Gene3D" id="1.10.10.1830">
    <property type="entry name" value="Non-ribosomal peptide synthase, adenylation domain"/>
    <property type="match status" value="1"/>
</dbReference>
<dbReference type="FunFam" id="3.30.559.30:FF:000006">
    <property type="entry name" value="Yersiniabactin polyketide/non-ribosomal peptide synthetase"/>
    <property type="match status" value="1"/>
</dbReference>
<dbReference type="Pfam" id="PF18563">
    <property type="entry name" value="TubC_N"/>
    <property type="match status" value="1"/>
</dbReference>
<dbReference type="InterPro" id="IPR025110">
    <property type="entry name" value="AMP-bd_C"/>
</dbReference>
<dbReference type="Gene3D" id="3.40.50.980">
    <property type="match status" value="2"/>
</dbReference>
<dbReference type="FunFam" id="3.40.50.12780:FF:000012">
    <property type="entry name" value="Non-ribosomal peptide synthetase"/>
    <property type="match status" value="1"/>
</dbReference>
<sequence>MSVTELLSGLAQLGIHISLGAGEQLSVNAPKGALTAELRQRITEHKPQLLALLRARKAQPAEPEVPPLVADPANRYEPFPLTDIQQAYWLGRGGAVEMGDVSIHVYWEHDFSPLDVPRMERAWQKVIARHDMLRAVILPDGRQQILREVPPLRIGVLDLSQASPAEVEAGLAQVRDALSHQVLPLDRAPQAEVRATHLPGGVTRLHQSVDLVQLDGGSLALLAYDVARAYQHPDTELPALDISYRDYVLAERKLHDSQTAQQSLAYWRSRVRELPPAPELPLARAPSSLKTSRFKRRVARLDATRWAQLQARAKARGLTLSSVLISVYAEVLAAWSKSPRFTLNIPLFSRMPMHPQVNELLGDFTSMILLGLDLSVPESFESRVQRTQAQLWQDIEHTQHISGVQALRELARVQKTSNASLPIVFASLLSLRSEGYADWASAWKQISEPVFTLTQTPQLWIDNQVQQEDGGLAASWDTVEELFPSGMLDQMFESYRLLLEQLATEEAAWTEVRLRRVALPAETVRLLAEFNATDAPVSTETLYSLFQKQVHARPHAEAVISPRRTLTYGELHGRANALSHRLGALGCAKGHLVGVVMEKGWEQLVAVLAIHGCGAAYLPVDPELPPERLKLLLEQGQVRAVLTQPEVGARVSWPPGLERVVVEDAGPQGPETLRPVAPPAPEDLAYVIYTSGSTGLPKGAMLSHRNAVNRMLDVNARFGVGTGDRNIALTALNHDLSVYDVFGMLAAGGCVVMPDAASVKDPLHWVELLTRERVTFWNSVPAFMEMLVETLERDPSQPRPGDLRKVVLSGDWVPVTLPNRIRALAPGAQVISAGGPTETCVWDICYPVGTVDPSWPSIPYGRPMTNARYHVLDEQLEPRPVWVPGQLYIAGAGVGLGYWGDPEKTQQKFITHPRTGERLYRSGDLGRLLPDGNIEFLGREDLQVKIQGHRIELGEIEAALSQHPAVRVAAVTVAAPAGGKKRLVAFVSIKQEASEETLLEFLRERLPSHMLPTLVLGDSLPLSANGKVDRKALAELALQQAQPKAAFVAPGSELELQISQLVQQELKLSELSVDGQFFDLGADSTAIVRITATLRETLKLDVRATDPFRFPTVRSLAAFLAQKGSGPAAAVQAGADRAAARREARGRRKGAEG</sequence>
<reference evidence="9" key="1">
    <citation type="submission" date="2016-10" db="EMBL/GenBank/DDBJ databases">
        <authorList>
            <person name="Varghese N."/>
            <person name="Submissions S."/>
        </authorList>
    </citation>
    <scope>NUCLEOTIDE SEQUENCE [LARGE SCALE GENOMIC DNA]</scope>
    <source>
        <strain evidence="9">DSM 17044</strain>
    </source>
</reference>
<dbReference type="GO" id="GO:0044550">
    <property type="term" value="P:secondary metabolite biosynthetic process"/>
    <property type="evidence" value="ECO:0007669"/>
    <property type="project" value="TreeGrafter"/>
</dbReference>
<dbReference type="InterPro" id="IPR023213">
    <property type="entry name" value="CAT-like_dom_sf"/>
</dbReference>
<dbReference type="GO" id="GO:0005737">
    <property type="term" value="C:cytoplasm"/>
    <property type="evidence" value="ECO:0007669"/>
    <property type="project" value="TreeGrafter"/>
</dbReference>
<dbReference type="Pfam" id="PF00501">
    <property type="entry name" value="AMP-binding"/>
    <property type="match status" value="1"/>
</dbReference>
<dbReference type="Gene3D" id="3.30.559.10">
    <property type="entry name" value="Chloramphenicol acetyltransferase-like domain"/>
    <property type="match status" value="1"/>
</dbReference>
<feature type="compositionally biased region" description="Basic and acidic residues" evidence="6">
    <location>
        <begin position="1138"/>
        <end position="1153"/>
    </location>
</feature>
<name>A0A1H7VDI1_STIAU</name>
<dbReference type="Pfam" id="PF00668">
    <property type="entry name" value="Condensation"/>
    <property type="match status" value="1"/>
</dbReference>
<dbReference type="PROSITE" id="PS00455">
    <property type="entry name" value="AMP_BINDING"/>
    <property type="match status" value="1"/>
</dbReference>
<dbReference type="Proteomes" id="UP000182719">
    <property type="component" value="Unassembled WGS sequence"/>
</dbReference>
<dbReference type="PROSITE" id="PS00012">
    <property type="entry name" value="PHOSPHOPANTETHEINE"/>
    <property type="match status" value="1"/>
</dbReference>
<dbReference type="FunFam" id="2.30.38.10:FF:000001">
    <property type="entry name" value="Non-ribosomal peptide synthetase PvdI"/>
    <property type="match status" value="1"/>
</dbReference>
<organism evidence="8 9">
    <name type="scientific">Stigmatella aurantiaca</name>
    <dbReference type="NCBI Taxonomy" id="41"/>
    <lineage>
        <taxon>Bacteria</taxon>
        <taxon>Pseudomonadati</taxon>
        <taxon>Myxococcota</taxon>
        <taxon>Myxococcia</taxon>
        <taxon>Myxococcales</taxon>
        <taxon>Cystobacterineae</taxon>
        <taxon>Archangiaceae</taxon>
        <taxon>Stigmatella</taxon>
    </lineage>
</organism>
<dbReference type="InterPro" id="IPR006162">
    <property type="entry name" value="Ppantetheine_attach_site"/>
</dbReference>
<dbReference type="InterPro" id="IPR020845">
    <property type="entry name" value="AMP-binding_CS"/>
</dbReference>